<dbReference type="InterPro" id="IPR011009">
    <property type="entry name" value="Kinase-like_dom_sf"/>
</dbReference>
<dbReference type="InterPro" id="IPR008271">
    <property type="entry name" value="Ser/Thr_kinase_AS"/>
</dbReference>
<evidence type="ECO:0000256" key="11">
    <source>
        <dbReference type="ARBA" id="ARBA00022729"/>
    </source>
</evidence>
<keyword evidence="12" id="KW-0677">Repeat</keyword>
<dbReference type="Pfam" id="PF08263">
    <property type="entry name" value="LRRNT_2"/>
    <property type="match status" value="1"/>
</dbReference>
<gene>
    <name evidence="25" type="ORF">Slati_2643000</name>
</gene>
<keyword evidence="8" id="KW-0433">Leucine-rich repeat</keyword>
<dbReference type="InterPro" id="IPR003591">
    <property type="entry name" value="Leu-rich_rpt_typical-subtyp"/>
</dbReference>
<dbReference type="EMBL" id="JACGWN010000009">
    <property type="protein sequence ID" value="KAL0433087.1"/>
    <property type="molecule type" value="Genomic_DNA"/>
</dbReference>
<dbReference type="Gene3D" id="1.10.510.10">
    <property type="entry name" value="Transferase(Phosphotransferase) domain 1"/>
    <property type="match status" value="1"/>
</dbReference>
<evidence type="ECO:0000256" key="13">
    <source>
        <dbReference type="ARBA" id="ARBA00022741"/>
    </source>
</evidence>
<keyword evidence="19" id="KW-0325">Glycoprotein</keyword>
<evidence type="ECO:0000313" key="25">
    <source>
        <dbReference type="EMBL" id="KAL0433087.1"/>
    </source>
</evidence>
<keyword evidence="5" id="KW-1003">Cell membrane</keyword>
<dbReference type="FunFam" id="3.80.10.10:FF:000383">
    <property type="entry name" value="Leucine-rich repeat receptor protein kinase EMS1"/>
    <property type="match status" value="1"/>
</dbReference>
<comment type="similarity">
    <text evidence="3">Belongs to the protein kinase superfamily. Ser/Thr protein kinase family.</text>
</comment>
<sequence>MSWAFELKKGLFWGCLGNLVASLMLICPSEALSEDGIYLLQVKKSIVDPFNFLWNWNPNDPSPCNWIGVNCTSDYNPVVWSLDLSFRNLSGTLSPWIGNLVYLTYLDLSNNGFTGSIPKEIANCSKLETLNLNDNQLDGEMPVELGNLSRLVSLNLCNNQISGPIPEEFGQNAISGSLPAQIGHCESLEVLGLAQNQIGGNLPRELGMLKRLTDLILWDNQFSGTIPKELGNCTSLQTLALYQNNLVGRFLLNLGTLGFSGENYLSGEIPTELTQIKDLYLLYLFQNELTGVIPTELSNLRNLTKLDLSINYLTGPIPFGFQYLPRMSQLQLFDNFLSGAIPQRLGLYSRLWVVDFSDNHLTGRIPPHICWHSNLILLNLGSNQLYGNIPPGVINCSSLVQLRLSGNRLTGSFPSDVCKLKNLSALELGQNKFSGPIPQEVGNCRKLQRLDVSGNYFTSELPREIGNLLQLVAFNVSSNFFTGQIPLEILKCKALQRLDLSRNRFIDTIPNELGTLSLLERLIISENMFSGNIPAELGNLSHLTELQMGGNLLSGEIPKEIGNLASLQIAMNLSYNNLSGSIPPQLGNLILLEYLFLNNNHLSGEIPSTFANLSSLLGCNFSYNDLTGPLPSVQLFQNMSISSFMGNKGLCGGPLGNCTGSTPFDTFPSPVGSMDAPRGKIITIVAAVIGGVSLVLIAVILYVMKCHPVDMVASLPDKDISSLDSDIYFPPKEGFTFQDLVEATNNFHDTFVIGRGAVGTVYKAVLQSTQTIAVKKLASNREGNNIENSFRAEILTLGKIRHRNIVKLYGFCYHQGSNLLLYEYMARGSLGELLHGASCNLDWPTRFTIALGAAEGLAYLHHDCRPRIVHRDIKSNNILLDEKFEAHVGDFGLAKVIDMPQSKSMSAVAGSYGYIAPEYAYTMKVTEKCDIYSYGVVLLELLTGKTPVQPLEQGGDLVTWVRNYIRAHSLSSEILDSRLDLKDEITVHHMITVLKIALLCTSMSPFDRPTMREVVLMLMESNDREGYGVSPPDYDLPLKDDAL</sequence>
<evidence type="ECO:0000256" key="2">
    <source>
        <dbReference type="ARBA" id="ARBA00004479"/>
    </source>
</evidence>
<evidence type="ECO:0000256" key="14">
    <source>
        <dbReference type="ARBA" id="ARBA00022777"/>
    </source>
</evidence>
<keyword evidence="13" id="KW-0547">Nucleotide-binding</keyword>
<comment type="catalytic activity">
    <reaction evidence="21">
        <text>L-seryl-[protein] + ATP = O-phospho-L-seryl-[protein] + ADP + H(+)</text>
        <dbReference type="Rhea" id="RHEA:17989"/>
        <dbReference type="Rhea" id="RHEA-COMP:9863"/>
        <dbReference type="Rhea" id="RHEA-COMP:11604"/>
        <dbReference type="ChEBI" id="CHEBI:15378"/>
        <dbReference type="ChEBI" id="CHEBI:29999"/>
        <dbReference type="ChEBI" id="CHEBI:30616"/>
        <dbReference type="ChEBI" id="CHEBI:83421"/>
        <dbReference type="ChEBI" id="CHEBI:456216"/>
        <dbReference type="EC" id="2.7.11.1"/>
    </reaction>
</comment>
<dbReference type="FunFam" id="1.10.510.10:FF:000365">
    <property type="entry name" value="Leucine-rich repeat receptor-like serine/threonine-protein kinase At1g17230"/>
    <property type="match status" value="1"/>
</dbReference>
<keyword evidence="18 25" id="KW-0675">Receptor</keyword>
<feature type="signal peptide" evidence="23">
    <location>
        <begin position="1"/>
        <end position="31"/>
    </location>
</feature>
<evidence type="ECO:0000256" key="3">
    <source>
        <dbReference type="ARBA" id="ARBA00008684"/>
    </source>
</evidence>
<evidence type="ECO:0000256" key="10">
    <source>
        <dbReference type="ARBA" id="ARBA00022692"/>
    </source>
</evidence>
<dbReference type="InterPro" id="IPR013210">
    <property type="entry name" value="LRR_N_plant-typ"/>
</dbReference>
<dbReference type="AlphaFoldDB" id="A0AAW2VUU6"/>
<dbReference type="SUPFAM" id="SSF56112">
    <property type="entry name" value="Protein kinase-like (PK-like)"/>
    <property type="match status" value="1"/>
</dbReference>
<evidence type="ECO:0000256" key="9">
    <source>
        <dbReference type="ARBA" id="ARBA00022679"/>
    </source>
</evidence>
<keyword evidence="7" id="KW-0597">Phosphoprotein</keyword>
<keyword evidence="11 23" id="KW-0732">Signal</keyword>
<evidence type="ECO:0000256" key="19">
    <source>
        <dbReference type="ARBA" id="ARBA00023180"/>
    </source>
</evidence>
<evidence type="ECO:0000256" key="23">
    <source>
        <dbReference type="SAM" id="SignalP"/>
    </source>
</evidence>
<evidence type="ECO:0000256" key="5">
    <source>
        <dbReference type="ARBA" id="ARBA00022475"/>
    </source>
</evidence>
<evidence type="ECO:0000256" key="18">
    <source>
        <dbReference type="ARBA" id="ARBA00023170"/>
    </source>
</evidence>
<dbReference type="EC" id="2.7.11.1" evidence="4"/>
<proteinExistence type="inferred from homology"/>
<dbReference type="SMART" id="SM00220">
    <property type="entry name" value="S_TKc"/>
    <property type="match status" value="1"/>
</dbReference>
<dbReference type="SMART" id="SM00369">
    <property type="entry name" value="LRR_TYP"/>
    <property type="match status" value="9"/>
</dbReference>
<dbReference type="PANTHER" id="PTHR27000">
    <property type="entry name" value="LEUCINE-RICH REPEAT RECEPTOR-LIKE PROTEIN KINASE FAMILY PROTEIN-RELATED"/>
    <property type="match status" value="1"/>
</dbReference>
<reference evidence="25" key="2">
    <citation type="journal article" date="2024" name="Plant">
        <title>Genomic evolution and insights into agronomic trait innovations of Sesamum species.</title>
        <authorList>
            <person name="Miao H."/>
            <person name="Wang L."/>
            <person name="Qu L."/>
            <person name="Liu H."/>
            <person name="Sun Y."/>
            <person name="Le M."/>
            <person name="Wang Q."/>
            <person name="Wei S."/>
            <person name="Zheng Y."/>
            <person name="Lin W."/>
            <person name="Duan Y."/>
            <person name="Cao H."/>
            <person name="Xiong S."/>
            <person name="Wang X."/>
            <person name="Wei L."/>
            <person name="Li C."/>
            <person name="Ma Q."/>
            <person name="Ju M."/>
            <person name="Zhao R."/>
            <person name="Li G."/>
            <person name="Mu C."/>
            <person name="Tian Q."/>
            <person name="Mei H."/>
            <person name="Zhang T."/>
            <person name="Gao T."/>
            <person name="Zhang H."/>
        </authorList>
    </citation>
    <scope>NUCLEOTIDE SEQUENCE</scope>
    <source>
        <strain evidence="25">KEN1</strain>
    </source>
</reference>
<keyword evidence="17 22" id="KW-0472">Membrane</keyword>
<evidence type="ECO:0000256" key="7">
    <source>
        <dbReference type="ARBA" id="ARBA00022553"/>
    </source>
</evidence>
<dbReference type="GO" id="GO:0051707">
    <property type="term" value="P:response to other organism"/>
    <property type="evidence" value="ECO:0007669"/>
    <property type="project" value="UniProtKB-ARBA"/>
</dbReference>
<dbReference type="PANTHER" id="PTHR27000:SF191">
    <property type="entry name" value="PROTEIN KINASE DOMAIN-CONTAINING PROTEIN"/>
    <property type="match status" value="1"/>
</dbReference>
<dbReference type="SUPFAM" id="SSF52058">
    <property type="entry name" value="L domain-like"/>
    <property type="match status" value="1"/>
</dbReference>
<dbReference type="GO" id="GO:0006952">
    <property type="term" value="P:defense response"/>
    <property type="evidence" value="ECO:0007669"/>
    <property type="project" value="UniProtKB-ARBA"/>
</dbReference>
<organism evidence="25">
    <name type="scientific">Sesamum latifolium</name>
    <dbReference type="NCBI Taxonomy" id="2727402"/>
    <lineage>
        <taxon>Eukaryota</taxon>
        <taxon>Viridiplantae</taxon>
        <taxon>Streptophyta</taxon>
        <taxon>Embryophyta</taxon>
        <taxon>Tracheophyta</taxon>
        <taxon>Spermatophyta</taxon>
        <taxon>Magnoliopsida</taxon>
        <taxon>eudicotyledons</taxon>
        <taxon>Gunneridae</taxon>
        <taxon>Pentapetalae</taxon>
        <taxon>asterids</taxon>
        <taxon>lamiids</taxon>
        <taxon>Lamiales</taxon>
        <taxon>Pedaliaceae</taxon>
        <taxon>Sesamum</taxon>
    </lineage>
</organism>
<evidence type="ECO:0000256" key="17">
    <source>
        <dbReference type="ARBA" id="ARBA00023136"/>
    </source>
</evidence>
<comment type="catalytic activity">
    <reaction evidence="20">
        <text>L-threonyl-[protein] + ATP = O-phospho-L-threonyl-[protein] + ADP + H(+)</text>
        <dbReference type="Rhea" id="RHEA:46608"/>
        <dbReference type="Rhea" id="RHEA-COMP:11060"/>
        <dbReference type="Rhea" id="RHEA-COMP:11605"/>
        <dbReference type="ChEBI" id="CHEBI:15378"/>
        <dbReference type="ChEBI" id="CHEBI:30013"/>
        <dbReference type="ChEBI" id="CHEBI:30616"/>
        <dbReference type="ChEBI" id="CHEBI:61977"/>
        <dbReference type="ChEBI" id="CHEBI:456216"/>
        <dbReference type="EC" id="2.7.11.1"/>
    </reaction>
</comment>
<dbReference type="GO" id="GO:0005886">
    <property type="term" value="C:plasma membrane"/>
    <property type="evidence" value="ECO:0007669"/>
    <property type="project" value="UniProtKB-SubCell"/>
</dbReference>
<evidence type="ECO:0000259" key="24">
    <source>
        <dbReference type="PROSITE" id="PS50011"/>
    </source>
</evidence>
<evidence type="ECO:0000256" key="15">
    <source>
        <dbReference type="ARBA" id="ARBA00022840"/>
    </source>
</evidence>
<protein>
    <recommendedName>
        <fullName evidence="4">non-specific serine/threonine protein kinase</fullName>
        <ecNumber evidence="4">2.7.11.1</ecNumber>
    </recommendedName>
</protein>
<evidence type="ECO:0000256" key="8">
    <source>
        <dbReference type="ARBA" id="ARBA00022614"/>
    </source>
</evidence>
<keyword evidence="9" id="KW-0808">Transferase</keyword>
<reference evidence="25" key="1">
    <citation type="submission" date="2020-06" db="EMBL/GenBank/DDBJ databases">
        <authorList>
            <person name="Li T."/>
            <person name="Hu X."/>
            <person name="Zhang T."/>
            <person name="Song X."/>
            <person name="Zhang H."/>
            <person name="Dai N."/>
            <person name="Sheng W."/>
            <person name="Hou X."/>
            <person name="Wei L."/>
        </authorList>
    </citation>
    <scope>NUCLEOTIDE SEQUENCE</scope>
    <source>
        <strain evidence="25">KEN1</strain>
        <tissue evidence="25">Leaf</tissue>
    </source>
</reference>
<dbReference type="Pfam" id="PF00069">
    <property type="entry name" value="Pkinase"/>
    <property type="match status" value="1"/>
</dbReference>
<dbReference type="Pfam" id="PF00560">
    <property type="entry name" value="LRR_1"/>
    <property type="match status" value="12"/>
</dbReference>
<name>A0AAW2VUU6_9LAMI</name>
<evidence type="ECO:0000256" key="22">
    <source>
        <dbReference type="SAM" id="Phobius"/>
    </source>
</evidence>
<dbReference type="GO" id="GO:0005524">
    <property type="term" value="F:ATP binding"/>
    <property type="evidence" value="ECO:0007669"/>
    <property type="project" value="UniProtKB-KW"/>
</dbReference>
<dbReference type="Gene3D" id="3.30.200.20">
    <property type="entry name" value="Phosphorylase Kinase, domain 1"/>
    <property type="match status" value="1"/>
</dbReference>
<evidence type="ECO:0000256" key="4">
    <source>
        <dbReference type="ARBA" id="ARBA00012513"/>
    </source>
</evidence>
<dbReference type="InterPro" id="IPR000719">
    <property type="entry name" value="Prot_kinase_dom"/>
</dbReference>
<comment type="subcellular location">
    <subcellularLocation>
        <location evidence="1">Cell membrane</location>
        <topology evidence="1">Single-pass membrane protein</topology>
    </subcellularLocation>
    <subcellularLocation>
        <location evidence="2">Membrane</location>
        <topology evidence="2">Single-pass type I membrane protein</topology>
    </subcellularLocation>
</comment>
<feature type="transmembrane region" description="Helical" evidence="22">
    <location>
        <begin position="681"/>
        <end position="704"/>
    </location>
</feature>
<dbReference type="InterPro" id="IPR001611">
    <property type="entry name" value="Leu-rich_rpt"/>
</dbReference>
<dbReference type="FunFam" id="3.80.10.10:FF:000177">
    <property type="entry name" value="Leucine-rich repeat receptor-like serine/threonine-protein kinase At1g17230"/>
    <property type="match status" value="1"/>
</dbReference>
<evidence type="ECO:0000256" key="16">
    <source>
        <dbReference type="ARBA" id="ARBA00022989"/>
    </source>
</evidence>
<keyword evidence="15" id="KW-0067">ATP-binding</keyword>
<dbReference type="InterPro" id="IPR032675">
    <property type="entry name" value="LRR_dom_sf"/>
</dbReference>
<evidence type="ECO:0000256" key="12">
    <source>
        <dbReference type="ARBA" id="ARBA00022737"/>
    </source>
</evidence>
<accession>A0AAW2VUU6</accession>
<keyword evidence="6" id="KW-0723">Serine/threonine-protein kinase</keyword>
<evidence type="ECO:0000256" key="20">
    <source>
        <dbReference type="ARBA" id="ARBA00047899"/>
    </source>
</evidence>
<keyword evidence="14 25" id="KW-0418">Kinase</keyword>
<dbReference type="Gene3D" id="3.80.10.10">
    <property type="entry name" value="Ribonuclease Inhibitor"/>
    <property type="match status" value="3"/>
</dbReference>
<dbReference type="SUPFAM" id="SSF52047">
    <property type="entry name" value="RNI-like"/>
    <property type="match status" value="1"/>
</dbReference>
<feature type="domain" description="Protein kinase" evidence="24">
    <location>
        <begin position="747"/>
        <end position="1019"/>
    </location>
</feature>
<comment type="caution">
    <text evidence="25">The sequence shown here is derived from an EMBL/GenBank/DDBJ whole genome shotgun (WGS) entry which is preliminary data.</text>
</comment>
<dbReference type="PROSITE" id="PS00108">
    <property type="entry name" value="PROTEIN_KINASE_ST"/>
    <property type="match status" value="1"/>
</dbReference>
<keyword evidence="10 22" id="KW-0812">Transmembrane</keyword>
<dbReference type="PROSITE" id="PS50011">
    <property type="entry name" value="PROTEIN_KINASE_DOM"/>
    <property type="match status" value="1"/>
</dbReference>
<dbReference type="FunFam" id="3.80.10.10:FF:000627">
    <property type="entry name" value="Probable leucine-rich repeat receptor-like protein kinase At2g33170"/>
    <property type="match status" value="1"/>
</dbReference>
<evidence type="ECO:0000256" key="21">
    <source>
        <dbReference type="ARBA" id="ARBA00048679"/>
    </source>
</evidence>
<dbReference type="FunFam" id="3.30.200.20:FF:000309">
    <property type="entry name" value="Leucine-rich repeat receptor protein kinase MSP1"/>
    <property type="match status" value="1"/>
</dbReference>
<evidence type="ECO:0000256" key="1">
    <source>
        <dbReference type="ARBA" id="ARBA00004162"/>
    </source>
</evidence>
<dbReference type="GO" id="GO:0004674">
    <property type="term" value="F:protein serine/threonine kinase activity"/>
    <property type="evidence" value="ECO:0007669"/>
    <property type="project" value="UniProtKB-KW"/>
</dbReference>
<keyword evidence="16 22" id="KW-1133">Transmembrane helix</keyword>
<dbReference type="FunFam" id="3.80.10.10:FF:000041">
    <property type="entry name" value="LRR receptor-like serine/threonine-protein kinase ERECTA"/>
    <property type="match status" value="1"/>
</dbReference>
<feature type="chain" id="PRO_5043845238" description="non-specific serine/threonine protein kinase" evidence="23">
    <location>
        <begin position="32"/>
        <end position="1043"/>
    </location>
</feature>
<evidence type="ECO:0000256" key="6">
    <source>
        <dbReference type="ARBA" id="ARBA00022527"/>
    </source>
</evidence>